<evidence type="ECO:0000313" key="1">
    <source>
        <dbReference type="EMBL" id="MFI9122392.1"/>
    </source>
</evidence>
<evidence type="ECO:0000313" key="2">
    <source>
        <dbReference type="Proteomes" id="UP001614391"/>
    </source>
</evidence>
<comment type="caution">
    <text evidence="1">The sequence shown here is derived from an EMBL/GenBank/DDBJ whole genome shotgun (WGS) entry which is preliminary data.</text>
</comment>
<protein>
    <recommendedName>
        <fullName evidence="3">Transposase</fullName>
    </recommendedName>
</protein>
<dbReference type="Proteomes" id="UP001614391">
    <property type="component" value="Unassembled WGS sequence"/>
</dbReference>
<dbReference type="RefSeq" id="WP_399618231.1">
    <property type="nucleotide sequence ID" value="NZ_JBITYT010000011.1"/>
</dbReference>
<keyword evidence="2" id="KW-1185">Reference proteome</keyword>
<name>A0ABW8CZ50_STRBI</name>
<organism evidence="1 2">
    <name type="scientific">Streptomyces bikiniensis</name>
    <dbReference type="NCBI Taxonomy" id="1896"/>
    <lineage>
        <taxon>Bacteria</taxon>
        <taxon>Bacillati</taxon>
        <taxon>Actinomycetota</taxon>
        <taxon>Actinomycetes</taxon>
        <taxon>Kitasatosporales</taxon>
        <taxon>Streptomycetaceae</taxon>
        <taxon>Streptomyces</taxon>
    </lineage>
</organism>
<accession>A0ABW8CZ50</accession>
<reference evidence="1 2" key="1">
    <citation type="submission" date="2024-10" db="EMBL/GenBank/DDBJ databases">
        <title>The Natural Products Discovery Center: Release of the First 8490 Sequenced Strains for Exploring Actinobacteria Biosynthetic Diversity.</title>
        <authorList>
            <person name="Kalkreuter E."/>
            <person name="Kautsar S.A."/>
            <person name="Yang D."/>
            <person name="Bader C.D."/>
            <person name="Teijaro C.N."/>
            <person name="Fluegel L."/>
            <person name="Davis C.M."/>
            <person name="Simpson J.R."/>
            <person name="Lauterbach L."/>
            <person name="Steele A.D."/>
            <person name="Gui C."/>
            <person name="Meng S."/>
            <person name="Li G."/>
            <person name="Viehrig K."/>
            <person name="Ye F."/>
            <person name="Su P."/>
            <person name="Kiefer A.F."/>
            <person name="Nichols A."/>
            <person name="Cepeda A.J."/>
            <person name="Yan W."/>
            <person name="Fan B."/>
            <person name="Jiang Y."/>
            <person name="Adhikari A."/>
            <person name="Zheng C.-J."/>
            <person name="Schuster L."/>
            <person name="Cowan T.M."/>
            <person name="Smanski M.J."/>
            <person name="Chevrette M.G."/>
            <person name="De Carvalho L.P.S."/>
            <person name="Shen B."/>
        </authorList>
    </citation>
    <scope>NUCLEOTIDE SEQUENCE [LARGE SCALE GENOMIC DNA]</scope>
    <source>
        <strain evidence="1 2">NPDC053346</strain>
    </source>
</reference>
<proteinExistence type="predicted"/>
<sequence length="92" mass="10043">MVLVLSDEEILACYRAGQPATAIGRAAGVDCRTILHRIPETEHRGRLQARWLNRPAPGVGADTIRALRARGLTWETIGTEVGPSVKMLRARA</sequence>
<gene>
    <name evidence="1" type="ORF">ACIGW0_23880</name>
</gene>
<dbReference type="EMBL" id="JBITYT010000011">
    <property type="protein sequence ID" value="MFI9122392.1"/>
    <property type="molecule type" value="Genomic_DNA"/>
</dbReference>
<evidence type="ECO:0008006" key="3">
    <source>
        <dbReference type="Google" id="ProtNLM"/>
    </source>
</evidence>